<dbReference type="RefSeq" id="WP_064318853.1">
    <property type="nucleotide sequence ID" value="NZ_JACI01000002.1"/>
</dbReference>
<dbReference type="Pfam" id="PF00561">
    <property type="entry name" value="Abhydrolase_1"/>
    <property type="match status" value="1"/>
</dbReference>
<dbReference type="PANTHER" id="PTHR43433">
    <property type="entry name" value="HYDROLASE, ALPHA/BETA FOLD FAMILY PROTEIN"/>
    <property type="match status" value="1"/>
</dbReference>
<dbReference type="GO" id="GO:0016787">
    <property type="term" value="F:hydrolase activity"/>
    <property type="evidence" value="ECO:0007669"/>
    <property type="project" value="UniProtKB-KW"/>
</dbReference>
<dbReference type="PANTHER" id="PTHR43433:SF1">
    <property type="entry name" value="BLL5160 PROTEIN"/>
    <property type="match status" value="1"/>
</dbReference>
<keyword evidence="3" id="KW-0378">Hydrolase</keyword>
<name>A0A179CX76_BIBTR</name>
<organism evidence="3 4">
    <name type="scientific">Bibersteinia trehalosi Y31</name>
    <dbReference type="NCBI Taxonomy" id="1261658"/>
    <lineage>
        <taxon>Bacteria</taxon>
        <taxon>Pseudomonadati</taxon>
        <taxon>Pseudomonadota</taxon>
        <taxon>Gammaproteobacteria</taxon>
        <taxon>Pasteurellales</taxon>
        <taxon>Pasteurellaceae</taxon>
        <taxon>Bibersteinia</taxon>
    </lineage>
</organism>
<evidence type="ECO:0000256" key="1">
    <source>
        <dbReference type="SAM" id="SignalP"/>
    </source>
</evidence>
<dbReference type="SUPFAM" id="SSF53474">
    <property type="entry name" value="alpha/beta-Hydrolases"/>
    <property type="match status" value="1"/>
</dbReference>
<feature type="signal peptide" evidence="1">
    <location>
        <begin position="1"/>
        <end position="18"/>
    </location>
</feature>
<dbReference type="PRINTS" id="PR00111">
    <property type="entry name" value="ABHYDROLASE"/>
</dbReference>
<accession>A0A179CX76</accession>
<dbReference type="Gene3D" id="3.40.50.1820">
    <property type="entry name" value="alpha/beta hydrolase"/>
    <property type="match status" value="1"/>
</dbReference>
<evidence type="ECO:0000313" key="3">
    <source>
        <dbReference type="EMBL" id="OAQ14524.1"/>
    </source>
</evidence>
<dbReference type="AlphaFoldDB" id="A0A179CX76"/>
<dbReference type="EMBL" id="JACI01000002">
    <property type="protein sequence ID" value="OAQ14524.1"/>
    <property type="molecule type" value="Genomic_DNA"/>
</dbReference>
<dbReference type="InterPro" id="IPR050471">
    <property type="entry name" value="AB_hydrolase"/>
</dbReference>
<dbReference type="InterPro" id="IPR029058">
    <property type="entry name" value="AB_hydrolase_fold"/>
</dbReference>
<proteinExistence type="predicted"/>
<dbReference type="PATRIC" id="fig|1261658.3.peg.1849"/>
<feature type="chain" id="PRO_5008100054" evidence="1">
    <location>
        <begin position="19"/>
        <end position="297"/>
    </location>
</feature>
<feature type="domain" description="AB hydrolase-1" evidence="2">
    <location>
        <begin position="65"/>
        <end position="179"/>
    </location>
</feature>
<dbReference type="Proteomes" id="UP000078358">
    <property type="component" value="Unassembled WGS sequence"/>
</dbReference>
<comment type="caution">
    <text evidence="3">The sequence shown here is derived from an EMBL/GenBank/DDBJ whole genome shotgun (WGS) entry which is preliminary data.</text>
</comment>
<reference evidence="3 4" key="1">
    <citation type="submission" date="2014-01" db="EMBL/GenBank/DDBJ databases">
        <authorList>
            <person name="Zuccon D."/>
        </authorList>
    </citation>
    <scope>NUCLEOTIDE SEQUENCE [LARGE SCALE GENOMIC DNA]</scope>
    <source>
        <strain evidence="3 4">Y31</strain>
    </source>
</reference>
<sequence>MKKGLLISMLFCATTAFSQDIPRYFGQTAESYQSQQAYGNHHKAGNYVNVAGTQIYYETYGQGEPLVILHGGLVGSIGEMGQFIDHLAPYYQVIAINTRGHGKSEMGKKTLSYERKAEDVKAVLEALRIQVPIRLVGFSDGAYTGYYFAARYPEKIQKLVAIGAGSWQKAWRPFSMPFADFIAFDPAYWQEQIAHIRPNSEETEQWFKSQTTYYDQVEVGQSLFEQVKTHTLILAGENDTNAPLDTVIQAYKWLPNADLAIIPNAPHSVFLSHFPAVWTAITPFLQIDEKNSLNYAK</sequence>
<dbReference type="InterPro" id="IPR000073">
    <property type="entry name" value="AB_hydrolase_1"/>
</dbReference>
<evidence type="ECO:0000313" key="4">
    <source>
        <dbReference type="Proteomes" id="UP000078358"/>
    </source>
</evidence>
<evidence type="ECO:0000259" key="2">
    <source>
        <dbReference type="Pfam" id="PF00561"/>
    </source>
</evidence>
<protein>
    <submittedName>
        <fullName evidence="3">Alpha/beta hydrolase</fullName>
    </submittedName>
</protein>
<keyword evidence="1" id="KW-0732">Signal</keyword>
<gene>
    <name evidence="3" type="ORF">F480_09255</name>
</gene>